<dbReference type="InterPro" id="IPR009057">
    <property type="entry name" value="Homeodomain-like_sf"/>
</dbReference>
<dbReference type="InterPro" id="IPR036271">
    <property type="entry name" value="Tet_transcr_reg_TetR-rel_C_sf"/>
</dbReference>
<name>A0ABM9L848_9MYCO</name>
<dbReference type="PANTHER" id="PTHR47506:SF6">
    <property type="entry name" value="HTH-TYPE TRANSCRIPTIONAL REPRESSOR NEMR"/>
    <property type="match status" value="1"/>
</dbReference>
<reference evidence="6 7" key="1">
    <citation type="submission" date="2023-08" db="EMBL/GenBank/DDBJ databases">
        <authorList>
            <person name="Folkvardsen B D."/>
            <person name="Norman A."/>
        </authorList>
    </citation>
    <scope>NUCLEOTIDE SEQUENCE [LARGE SCALE GENOMIC DNA]</scope>
    <source>
        <strain evidence="6 7">Mu0083</strain>
    </source>
</reference>
<sequence length="215" mass="23714">MSPRAPRASAVATRERLLAVGLELFHARGYHAVGIQEVVDAAGIPKGSFYNHFRSKQELAITALQQYAAHSPVDLLWSTPEGPRAGIRAHFEELERRFVDADLMRGCMLGNFANEIADRDETVRNLLTGLFEAWAEVLTDALRQAETSESVRLAMPADQLAGVILSLWEGAITRARAAQSEEPLRQFFDVVFGDLIPDPSVDDATATTPVDRDNR</sequence>
<evidence type="ECO:0000313" key="6">
    <source>
        <dbReference type="EMBL" id="CAJ1494368.1"/>
    </source>
</evidence>
<dbReference type="PROSITE" id="PS50977">
    <property type="entry name" value="HTH_TETR_2"/>
    <property type="match status" value="1"/>
</dbReference>
<dbReference type="SUPFAM" id="SSF48498">
    <property type="entry name" value="Tetracyclin repressor-like, C-terminal domain"/>
    <property type="match status" value="1"/>
</dbReference>
<keyword evidence="2 4" id="KW-0238">DNA-binding</keyword>
<evidence type="ECO:0000256" key="2">
    <source>
        <dbReference type="ARBA" id="ARBA00023125"/>
    </source>
</evidence>
<dbReference type="SUPFAM" id="SSF46689">
    <property type="entry name" value="Homeodomain-like"/>
    <property type="match status" value="1"/>
</dbReference>
<gene>
    <name evidence="6" type="ORF">MU0083_000784</name>
</gene>
<feature type="domain" description="HTH tetR-type" evidence="5">
    <location>
        <begin position="11"/>
        <end position="71"/>
    </location>
</feature>
<evidence type="ECO:0000259" key="5">
    <source>
        <dbReference type="PROSITE" id="PS50977"/>
    </source>
</evidence>
<protein>
    <submittedName>
        <fullName evidence="6">TetR family transcriptional regulator C-terminal domain-containing protein</fullName>
    </submittedName>
</protein>
<dbReference type="PRINTS" id="PR00455">
    <property type="entry name" value="HTHTETR"/>
</dbReference>
<feature type="DNA-binding region" description="H-T-H motif" evidence="4">
    <location>
        <begin position="34"/>
        <end position="53"/>
    </location>
</feature>
<dbReference type="Pfam" id="PF21993">
    <property type="entry name" value="TetR_C_13_2"/>
    <property type="match status" value="1"/>
</dbReference>
<dbReference type="InterPro" id="IPR001647">
    <property type="entry name" value="HTH_TetR"/>
</dbReference>
<keyword evidence="1" id="KW-0805">Transcription regulation</keyword>
<dbReference type="EMBL" id="OY726394">
    <property type="protein sequence ID" value="CAJ1494368.1"/>
    <property type="molecule type" value="Genomic_DNA"/>
</dbReference>
<dbReference type="Gene3D" id="1.10.357.10">
    <property type="entry name" value="Tetracycline Repressor, domain 2"/>
    <property type="match status" value="1"/>
</dbReference>
<keyword evidence="7" id="KW-1185">Reference proteome</keyword>
<proteinExistence type="predicted"/>
<dbReference type="PANTHER" id="PTHR47506">
    <property type="entry name" value="TRANSCRIPTIONAL REGULATORY PROTEIN"/>
    <property type="match status" value="1"/>
</dbReference>
<dbReference type="Pfam" id="PF00440">
    <property type="entry name" value="TetR_N"/>
    <property type="match status" value="1"/>
</dbReference>
<evidence type="ECO:0000256" key="1">
    <source>
        <dbReference type="ARBA" id="ARBA00023015"/>
    </source>
</evidence>
<keyword evidence="3" id="KW-0804">Transcription</keyword>
<dbReference type="Proteomes" id="UP001190336">
    <property type="component" value="Chromosome"/>
</dbReference>
<evidence type="ECO:0000313" key="7">
    <source>
        <dbReference type="Proteomes" id="UP001190336"/>
    </source>
</evidence>
<organism evidence="6 7">
    <name type="scientific">[Mycobacterium] kokjensenii</name>
    <dbReference type="NCBI Taxonomy" id="3064287"/>
    <lineage>
        <taxon>Bacteria</taxon>
        <taxon>Bacillati</taxon>
        <taxon>Actinomycetota</taxon>
        <taxon>Actinomycetes</taxon>
        <taxon>Mycobacteriales</taxon>
        <taxon>Mycobacteriaceae</taxon>
        <taxon>Mycolicibacter</taxon>
    </lineage>
</organism>
<evidence type="ECO:0000256" key="4">
    <source>
        <dbReference type="PROSITE-ProRule" id="PRU00335"/>
    </source>
</evidence>
<evidence type="ECO:0000256" key="3">
    <source>
        <dbReference type="ARBA" id="ARBA00023163"/>
    </source>
</evidence>
<dbReference type="InterPro" id="IPR054156">
    <property type="entry name" value="YxaF_TetR_C"/>
</dbReference>
<accession>A0ABM9L848</accession>
<dbReference type="RefSeq" id="WP_308475705.1">
    <property type="nucleotide sequence ID" value="NZ_OY726394.1"/>
</dbReference>